<dbReference type="InterPro" id="IPR026634">
    <property type="entry name" value="TPST-like"/>
</dbReference>
<dbReference type="Pfam" id="PF13432">
    <property type="entry name" value="TPR_16"/>
    <property type="match status" value="1"/>
</dbReference>
<dbReference type="GO" id="GO:0008476">
    <property type="term" value="F:protein-tyrosine sulfotransferase activity"/>
    <property type="evidence" value="ECO:0007669"/>
    <property type="project" value="InterPro"/>
</dbReference>
<dbReference type="OrthoDB" id="9815894at2"/>
<dbReference type="Pfam" id="PF13181">
    <property type="entry name" value="TPR_8"/>
    <property type="match status" value="1"/>
</dbReference>
<dbReference type="Proteomes" id="UP000033452">
    <property type="component" value="Unassembled WGS sequence"/>
</dbReference>
<dbReference type="Pfam" id="PF13469">
    <property type="entry name" value="Sulfotransfer_3"/>
    <property type="match status" value="1"/>
</dbReference>
<name>A0A0F4QZK6_9GAMM</name>
<proteinExistence type="predicted"/>
<dbReference type="AlphaFoldDB" id="A0A0F4QZK6"/>
<evidence type="ECO:0000313" key="3">
    <source>
        <dbReference type="EMBL" id="KJZ13148.1"/>
    </source>
</evidence>
<dbReference type="Gene3D" id="1.25.40.10">
    <property type="entry name" value="Tetratricopeptide repeat domain"/>
    <property type="match status" value="2"/>
</dbReference>
<dbReference type="SUPFAM" id="SSF52540">
    <property type="entry name" value="P-loop containing nucleoside triphosphate hydrolases"/>
    <property type="match status" value="1"/>
</dbReference>
<keyword evidence="1 3" id="KW-0808">Transferase</keyword>
<dbReference type="InterPro" id="IPR027417">
    <property type="entry name" value="P-loop_NTPase"/>
</dbReference>
<dbReference type="RefSeq" id="WP_046003303.1">
    <property type="nucleotide sequence ID" value="NZ_JXYA01000002.1"/>
</dbReference>
<evidence type="ECO:0000313" key="4">
    <source>
        <dbReference type="Proteomes" id="UP000033452"/>
    </source>
</evidence>
<dbReference type="Gene3D" id="3.40.50.300">
    <property type="entry name" value="P-loop containing nucleotide triphosphate hydrolases"/>
    <property type="match status" value="1"/>
</dbReference>
<gene>
    <name evidence="3" type="ORF">TW77_02125</name>
</gene>
<feature type="repeat" description="TPR" evidence="2">
    <location>
        <begin position="38"/>
        <end position="71"/>
    </location>
</feature>
<evidence type="ECO:0000256" key="1">
    <source>
        <dbReference type="ARBA" id="ARBA00022679"/>
    </source>
</evidence>
<keyword evidence="4" id="KW-1185">Reference proteome</keyword>
<dbReference type="InterPro" id="IPR019734">
    <property type="entry name" value="TPR_rpt"/>
</dbReference>
<organism evidence="3 4">
    <name type="scientific">Pseudoalteromonas rubra</name>
    <dbReference type="NCBI Taxonomy" id="43658"/>
    <lineage>
        <taxon>Bacteria</taxon>
        <taxon>Pseudomonadati</taxon>
        <taxon>Pseudomonadota</taxon>
        <taxon>Gammaproteobacteria</taxon>
        <taxon>Alteromonadales</taxon>
        <taxon>Pseudoalteromonadaceae</taxon>
        <taxon>Pseudoalteromonas</taxon>
    </lineage>
</organism>
<dbReference type="InterPro" id="IPR011990">
    <property type="entry name" value="TPR-like_helical_dom_sf"/>
</dbReference>
<dbReference type="PANTHER" id="PTHR12788:SF10">
    <property type="entry name" value="PROTEIN-TYROSINE SULFOTRANSFERASE"/>
    <property type="match status" value="1"/>
</dbReference>
<dbReference type="SMART" id="SM00028">
    <property type="entry name" value="TPR"/>
    <property type="match status" value="4"/>
</dbReference>
<reference evidence="3 4" key="1">
    <citation type="journal article" date="2015" name="BMC Genomics">
        <title>Genome mining reveals unlocked bioactive potential of marine Gram-negative bacteria.</title>
        <authorList>
            <person name="Machado H."/>
            <person name="Sonnenschein E.C."/>
            <person name="Melchiorsen J."/>
            <person name="Gram L."/>
        </authorList>
    </citation>
    <scope>NUCLEOTIDE SEQUENCE [LARGE SCALE GENOMIC DNA]</scope>
    <source>
        <strain evidence="3 4">S2471</strain>
    </source>
</reference>
<comment type="caution">
    <text evidence="3">The sequence shown here is derived from an EMBL/GenBank/DDBJ whole genome shotgun (WGS) entry which is preliminary data.</text>
</comment>
<keyword evidence="2" id="KW-0802">TPR repeat</keyword>
<accession>A0A0F4QZK6</accession>
<dbReference type="EMBL" id="JXYA01000002">
    <property type="protein sequence ID" value="KJZ13148.1"/>
    <property type="molecule type" value="Genomic_DNA"/>
</dbReference>
<dbReference type="PATRIC" id="fig|43658.5.peg.439"/>
<dbReference type="PANTHER" id="PTHR12788">
    <property type="entry name" value="PROTEIN-TYROSINE SULFOTRANSFERASE 2"/>
    <property type="match status" value="1"/>
</dbReference>
<evidence type="ECO:0000256" key="2">
    <source>
        <dbReference type="PROSITE-ProRule" id="PRU00339"/>
    </source>
</evidence>
<feature type="repeat" description="TPR" evidence="2">
    <location>
        <begin position="139"/>
        <end position="172"/>
    </location>
</feature>
<protein>
    <submittedName>
        <fullName evidence="3">Protein-tyrosine sulfotransferase</fullName>
    </submittedName>
</protein>
<dbReference type="SUPFAM" id="SSF48452">
    <property type="entry name" value="TPR-like"/>
    <property type="match status" value="1"/>
</dbReference>
<dbReference type="PROSITE" id="PS50005">
    <property type="entry name" value="TPR"/>
    <property type="match status" value="2"/>
</dbReference>
<sequence>MTSIQQLHRSAISALNQGQLETAHQYLVKLLNVSPDYADGYFLLGVINLQVGQLKKAVRLLEKALGLHSSDEYRAQLTKCYALQGELAKARQTAEKTDPQTLTRALDADTFGVALSHVGLHQDALAFFRQALTLTQNNAQYYYNFGVSAKFVGLFDEAEQAFEQAQALDKDHHRAHFALSDLKKAQAENNHLTRLQSAFERARSAESRLHLGHALAKEYQDLGEFDSAYHALKQGKAAMHAARPFNHAGSEALFERIRALSGANVFDPAAGHSSREPIFVLGMPRSGTTLVERILSSHSDVMSAGELQDFGISVKRLAQTTSQTVLDPLTLEQAYQCNPQQLGQTYLDATRVVTGSHAHFVDKLPFNFFYVDLIRRALPNAKIICLMRDPMDTCIGNFRQLFTINNPYYAYSLDLMDTARFYSRFYDLMQHWKQLHGEQFYMMQYESLVDNPEQQIAKLLDYCELPWQDSCMRFHLNDAPVSTASKVQVREPLNRRAIGRWKRFAPHTDAAQQYLQQHKVIEGE</sequence>